<dbReference type="EMBL" id="CAJVPU010006333">
    <property type="protein sequence ID" value="CAG8559772.1"/>
    <property type="molecule type" value="Genomic_DNA"/>
</dbReference>
<sequence length="170" mass="20122">NIQLYMDWICDSKELLDNKVYRLNDEKVMNWLKKKVTNTLSKFDNDKYKSFKKISQQLDDEIVDEEHRHDLRLKYTLEIVMEYLPNYWAEQLKKEYNFEELGTWDNNTVVYMSAISTDYRVKQPVEKDTSSTVKKRKLTVGQASLAKANKKGMKPLTSFFAKSSQANDKI</sequence>
<proteinExistence type="predicted"/>
<accession>A0ACA9M0K0</accession>
<name>A0ACA9M0K0_9GLOM</name>
<evidence type="ECO:0000313" key="2">
    <source>
        <dbReference type="Proteomes" id="UP000789702"/>
    </source>
</evidence>
<feature type="non-terminal residue" evidence="1">
    <location>
        <position position="1"/>
    </location>
</feature>
<comment type="caution">
    <text evidence="1">The sequence shown here is derived from an EMBL/GenBank/DDBJ whole genome shotgun (WGS) entry which is preliminary data.</text>
</comment>
<gene>
    <name evidence="1" type="ORF">DHETER_LOCUS5594</name>
</gene>
<keyword evidence="2" id="KW-1185">Reference proteome</keyword>
<organism evidence="1 2">
    <name type="scientific">Dentiscutata heterogama</name>
    <dbReference type="NCBI Taxonomy" id="1316150"/>
    <lineage>
        <taxon>Eukaryota</taxon>
        <taxon>Fungi</taxon>
        <taxon>Fungi incertae sedis</taxon>
        <taxon>Mucoromycota</taxon>
        <taxon>Glomeromycotina</taxon>
        <taxon>Glomeromycetes</taxon>
        <taxon>Diversisporales</taxon>
        <taxon>Gigasporaceae</taxon>
        <taxon>Dentiscutata</taxon>
    </lineage>
</organism>
<protein>
    <submittedName>
        <fullName evidence="1">9730_t:CDS:1</fullName>
    </submittedName>
</protein>
<dbReference type="Proteomes" id="UP000789702">
    <property type="component" value="Unassembled WGS sequence"/>
</dbReference>
<reference evidence="1" key="1">
    <citation type="submission" date="2021-06" db="EMBL/GenBank/DDBJ databases">
        <authorList>
            <person name="Kallberg Y."/>
            <person name="Tangrot J."/>
            <person name="Rosling A."/>
        </authorList>
    </citation>
    <scope>NUCLEOTIDE SEQUENCE</scope>
    <source>
        <strain evidence="1">IL203A</strain>
    </source>
</reference>
<evidence type="ECO:0000313" key="1">
    <source>
        <dbReference type="EMBL" id="CAG8559772.1"/>
    </source>
</evidence>